<name>A0A6G1HCK7_9PEZI</name>
<feature type="domain" description="Heterokaryon incompatibility" evidence="1">
    <location>
        <begin position="46"/>
        <end position="171"/>
    </location>
</feature>
<evidence type="ECO:0000313" key="3">
    <source>
        <dbReference type="Proteomes" id="UP000800041"/>
    </source>
</evidence>
<dbReference type="OrthoDB" id="2157530at2759"/>
<organism evidence="2 3">
    <name type="scientific">Aulographum hederae CBS 113979</name>
    <dbReference type="NCBI Taxonomy" id="1176131"/>
    <lineage>
        <taxon>Eukaryota</taxon>
        <taxon>Fungi</taxon>
        <taxon>Dikarya</taxon>
        <taxon>Ascomycota</taxon>
        <taxon>Pezizomycotina</taxon>
        <taxon>Dothideomycetes</taxon>
        <taxon>Pleosporomycetidae</taxon>
        <taxon>Aulographales</taxon>
        <taxon>Aulographaceae</taxon>
    </lineage>
</organism>
<protein>
    <recommendedName>
        <fullName evidence="1">Heterokaryon incompatibility domain-containing protein</fullName>
    </recommendedName>
</protein>
<sequence>MVYFRHSPLPPSPPSIRLIHLSPGHSSSPLHATITHSSLASSDNTFEALSYCWGDPKRTRILYTPEGRIPLTRSLFNALRRLRSESDVRVLWADAACINQRENAEMSVQVGLMREIYRKAARVIAYLGEGRDDSHLALDLIGKLSTLSSGDAAWFALARFWSRPWFQRVWI</sequence>
<reference evidence="2" key="1">
    <citation type="journal article" date="2020" name="Stud. Mycol.">
        <title>101 Dothideomycetes genomes: a test case for predicting lifestyles and emergence of pathogens.</title>
        <authorList>
            <person name="Haridas S."/>
            <person name="Albert R."/>
            <person name="Binder M."/>
            <person name="Bloem J."/>
            <person name="Labutti K."/>
            <person name="Salamov A."/>
            <person name="Andreopoulos B."/>
            <person name="Baker S."/>
            <person name="Barry K."/>
            <person name="Bills G."/>
            <person name="Bluhm B."/>
            <person name="Cannon C."/>
            <person name="Castanera R."/>
            <person name="Culley D."/>
            <person name="Daum C."/>
            <person name="Ezra D."/>
            <person name="Gonzalez J."/>
            <person name="Henrissat B."/>
            <person name="Kuo A."/>
            <person name="Liang C."/>
            <person name="Lipzen A."/>
            <person name="Lutzoni F."/>
            <person name="Magnuson J."/>
            <person name="Mondo S."/>
            <person name="Nolan M."/>
            <person name="Ohm R."/>
            <person name="Pangilinan J."/>
            <person name="Park H.-J."/>
            <person name="Ramirez L."/>
            <person name="Alfaro M."/>
            <person name="Sun H."/>
            <person name="Tritt A."/>
            <person name="Yoshinaga Y."/>
            <person name="Zwiers L.-H."/>
            <person name="Turgeon B."/>
            <person name="Goodwin S."/>
            <person name="Spatafora J."/>
            <person name="Crous P."/>
            <person name="Grigoriev I."/>
        </authorList>
    </citation>
    <scope>NUCLEOTIDE SEQUENCE</scope>
    <source>
        <strain evidence="2">CBS 113979</strain>
    </source>
</reference>
<accession>A0A6G1HCK7</accession>
<dbReference type="InterPro" id="IPR010730">
    <property type="entry name" value="HET"/>
</dbReference>
<keyword evidence="3" id="KW-1185">Reference proteome</keyword>
<gene>
    <name evidence="2" type="ORF">K402DRAFT_347841</name>
</gene>
<dbReference type="PANTHER" id="PTHR24148">
    <property type="entry name" value="ANKYRIN REPEAT DOMAIN-CONTAINING PROTEIN 39 HOMOLOG-RELATED"/>
    <property type="match status" value="1"/>
</dbReference>
<dbReference type="PANTHER" id="PTHR24148:SF64">
    <property type="entry name" value="HETEROKARYON INCOMPATIBILITY DOMAIN-CONTAINING PROTEIN"/>
    <property type="match status" value="1"/>
</dbReference>
<evidence type="ECO:0000259" key="1">
    <source>
        <dbReference type="Pfam" id="PF06985"/>
    </source>
</evidence>
<dbReference type="Pfam" id="PF06985">
    <property type="entry name" value="HET"/>
    <property type="match status" value="1"/>
</dbReference>
<dbReference type="Proteomes" id="UP000800041">
    <property type="component" value="Unassembled WGS sequence"/>
</dbReference>
<feature type="non-terminal residue" evidence="2">
    <location>
        <position position="171"/>
    </location>
</feature>
<evidence type="ECO:0000313" key="2">
    <source>
        <dbReference type="EMBL" id="KAF1990797.1"/>
    </source>
</evidence>
<proteinExistence type="predicted"/>
<dbReference type="InterPro" id="IPR052895">
    <property type="entry name" value="HetReg/Transcr_Mod"/>
</dbReference>
<dbReference type="AlphaFoldDB" id="A0A6G1HCK7"/>
<dbReference type="EMBL" id="ML977141">
    <property type="protein sequence ID" value="KAF1990797.1"/>
    <property type="molecule type" value="Genomic_DNA"/>
</dbReference>